<protein>
    <submittedName>
        <fullName evidence="1">Uncharacterized protein</fullName>
    </submittedName>
</protein>
<reference evidence="1 2" key="1">
    <citation type="submission" date="2021-01" db="EMBL/GenBank/DDBJ databases">
        <title>Chromosome-level genome assembly of a human fungal pathogen reveals clustering of transcriptionally co-regulated genes.</title>
        <authorList>
            <person name="Voorhies M."/>
            <person name="Cohen S."/>
            <person name="Shea T.P."/>
            <person name="Petrus S."/>
            <person name="Munoz J.F."/>
            <person name="Poplawski S."/>
            <person name="Goldman W.E."/>
            <person name="Michael T."/>
            <person name="Cuomo C.A."/>
            <person name="Sil A."/>
            <person name="Beyhan S."/>
        </authorList>
    </citation>
    <scope>NUCLEOTIDE SEQUENCE [LARGE SCALE GENOMIC DNA]</scope>
    <source>
        <strain evidence="1 2">G184AR</strain>
    </source>
</reference>
<comment type="caution">
    <text evidence="1">The sequence shown here is derived from an EMBL/GenBank/DDBJ whole genome shotgun (WGS) entry which is preliminary data.</text>
</comment>
<sequence length="68" mass="7780">MPRTEGLLTSYSRFLARKNIFQQGLVHFSTQGQYRRLISGELSLYPHGLDTVSRRTLQDTTQPGQIVN</sequence>
<name>A0A8H8D759_AJECA</name>
<dbReference type="VEuPathDB" id="FungiDB:I7I52_02377"/>
<evidence type="ECO:0000313" key="2">
    <source>
        <dbReference type="Proteomes" id="UP000670092"/>
    </source>
</evidence>
<proteinExistence type="predicted"/>
<organism evidence="1 2">
    <name type="scientific">Ajellomyces capsulatus</name>
    <name type="common">Darling's disease fungus</name>
    <name type="synonym">Histoplasma capsulatum</name>
    <dbReference type="NCBI Taxonomy" id="5037"/>
    <lineage>
        <taxon>Eukaryota</taxon>
        <taxon>Fungi</taxon>
        <taxon>Dikarya</taxon>
        <taxon>Ascomycota</taxon>
        <taxon>Pezizomycotina</taxon>
        <taxon>Eurotiomycetes</taxon>
        <taxon>Eurotiomycetidae</taxon>
        <taxon>Onygenales</taxon>
        <taxon>Ajellomycetaceae</taxon>
        <taxon>Histoplasma</taxon>
    </lineage>
</organism>
<gene>
    <name evidence="1" type="ORF">I7I52_02377</name>
</gene>
<evidence type="ECO:0000313" key="1">
    <source>
        <dbReference type="EMBL" id="KAG5304141.1"/>
    </source>
</evidence>
<accession>A0A8H8D759</accession>
<dbReference type="AlphaFoldDB" id="A0A8H8D759"/>
<dbReference type="EMBL" id="JAEVHI010000001">
    <property type="protein sequence ID" value="KAG5304141.1"/>
    <property type="molecule type" value="Genomic_DNA"/>
</dbReference>
<dbReference type="Proteomes" id="UP000670092">
    <property type="component" value="Unassembled WGS sequence"/>
</dbReference>